<keyword evidence="2" id="KW-1185">Reference proteome</keyword>
<dbReference type="OrthoDB" id="8242887at2"/>
<organism evidence="1 2">
    <name type="scientific">Bradyrhizobium centrolobii</name>
    <dbReference type="NCBI Taxonomy" id="1505087"/>
    <lineage>
        <taxon>Bacteria</taxon>
        <taxon>Pseudomonadati</taxon>
        <taxon>Pseudomonadota</taxon>
        <taxon>Alphaproteobacteria</taxon>
        <taxon>Hyphomicrobiales</taxon>
        <taxon>Nitrobacteraceae</taxon>
        <taxon>Bradyrhizobium</taxon>
    </lineage>
</organism>
<accession>A0A176Y6N4</accession>
<dbReference type="STRING" id="1505087.AYJ54_34855"/>
<gene>
    <name evidence="1" type="ORF">AYJ54_34855</name>
</gene>
<protein>
    <submittedName>
        <fullName evidence="1">Uncharacterized protein</fullName>
    </submittedName>
</protein>
<dbReference type="Proteomes" id="UP000076959">
    <property type="component" value="Unassembled WGS sequence"/>
</dbReference>
<name>A0A176Y6N4_9BRAD</name>
<reference evidence="1 2" key="1">
    <citation type="submission" date="2016-03" db="EMBL/GenBank/DDBJ databases">
        <title>Draft Genome Sequence of the Strain BR 10245 (Bradyrhizobium sp.) isolated from nodules of Centrolobium paraense.</title>
        <authorList>
            <person name="Simoes-Araujo J.L.Sr."/>
            <person name="Barauna A.C."/>
            <person name="Silva K."/>
            <person name="Zilli J.E."/>
        </authorList>
    </citation>
    <scope>NUCLEOTIDE SEQUENCE [LARGE SCALE GENOMIC DNA]</scope>
    <source>
        <strain evidence="1 2">BR 10245</strain>
    </source>
</reference>
<evidence type="ECO:0000313" key="1">
    <source>
        <dbReference type="EMBL" id="OAE97729.1"/>
    </source>
</evidence>
<comment type="caution">
    <text evidence="1">The sequence shown here is derived from an EMBL/GenBank/DDBJ whole genome shotgun (WGS) entry which is preliminary data.</text>
</comment>
<proteinExistence type="predicted"/>
<dbReference type="EMBL" id="LUUB01000124">
    <property type="protein sequence ID" value="OAE97729.1"/>
    <property type="molecule type" value="Genomic_DNA"/>
</dbReference>
<sequence length="99" mass="11103">MAEGVAEPGEPTLEDCTKALQDGRDKANKISAKSLSRYFAERFLQNAEAEAGNGEFDGCLEYAEKAIDEIDNRWHWLAPGETFRVMTPTGYMELRGDDR</sequence>
<dbReference type="AlphaFoldDB" id="A0A176Y6N4"/>
<evidence type="ECO:0000313" key="2">
    <source>
        <dbReference type="Proteomes" id="UP000076959"/>
    </source>
</evidence>